<dbReference type="SUPFAM" id="SSF48371">
    <property type="entry name" value="ARM repeat"/>
    <property type="match status" value="1"/>
</dbReference>
<sequence length="547" mass="60079">MSAGKDTILKLVRPNSEPARGSAVLADLYKALKAIGFYPHDHPLREEILRTAHKSLQSLLAEKELLLVITRSGFSSIDGDAFVDSNQMVRALAGELFVRRIQRLTLLNDLTLKDLRSFLQLLALDPQKLASSGGMAQEMITQGIRTIWANELDLSVIWEKRQSMDEGVVALAGADEDAGKGDAELQAGTDAIEESGYPSDCLPTEEAELALEDLIARMDDEPNDNRYQQLARLLVVQAEKLKERAICGPLLPVIEALMRHSDDGGRSAVKKEYAVFTLEQIADGIMTDFLLQQLEIMSSIEKERIYAVLGRLGAKVAYGIIQRLCLTDGLLARKSLAAALLRIGPPAVPPLLAMLKDERWYVVRNMVAIIGEIGCRNSVYALRPAVNHEDPRVRKEAIRALVKTGGKDAESILIDLLDDDDESIVRHAIMSLGILKSTTAILSLISITKKRDIFTKRLAMKKDAIQALGRIGDKRATPHLLTVLEAHCWLPWNRWDDLKVVAATALGQLGDEAALPVLKSNASRGGRLGRACSEAVDNIERVAEGIE</sequence>
<dbReference type="Pfam" id="PF03130">
    <property type="entry name" value="HEAT_PBS"/>
    <property type="match status" value="2"/>
</dbReference>
<dbReference type="Pfam" id="PF13646">
    <property type="entry name" value="HEAT_2"/>
    <property type="match status" value="1"/>
</dbReference>
<dbReference type="InterPro" id="IPR004155">
    <property type="entry name" value="PBS_lyase_HEAT"/>
</dbReference>
<evidence type="ECO:0000313" key="1">
    <source>
        <dbReference type="EMBL" id="ABQ24347.1"/>
    </source>
</evidence>
<dbReference type="EMBL" id="CP000698">
    <property type="protein sequence ID" value="ABQ24347.1"/>
    <property type="molecule type" value="Genomic_DNA"/>
</dbReference>
<dbReference type="GO" id="GO:0016829">
    <property type="term" value="F:lyase activity"/>
    <property type="evidence" value="ECO:0007669"/>
    <property type="project" value="UniProtKB-KW"/>
</dbReference>
<dbReference type="STRING" id="351605.Gura_0131"/>
<proteinExistence type="predicted"/>
<keyword evidence="2" id="KW-1185">Reference proteome</keyword>
<dbReference type="HOGENOM" id="CLU_503296_0_0_7"/>
<dbReference type="InterPro" id="IPR011989">
    <property type="entry name" value="ARM-like"/>
</dbReference>
<reference evidence="1 2" key="1">
    <citation type="submission" date="2007-05" db="EMBL/GenBank/DDBJ databases">
        <title>Complete sequence of Geobacter uraniireducens Rf4.</title>
        <authorList>
            <consortium name="US DOE Joint Genome Institute"/>
            <person name="Copeland A."/>
            <person name="Lucas S."/>
            <person name="Lapidus A."/>
            <person name="Barry K."/>
            <person name="Detter J.C."/>
            <person name="Glavina del Rio T."/>
            <person name="Hammon N."/>
            <person name="Israni S."/>
            <person name="Dalin E."/>
            <person name="Tice H."/>
            <person name="Pitluck S."/>
            <person name="Chertkov O."/>
            <person name="Brettin T."/>
            <person name="Bruce D."/>
            <person name="Han C."/>
            <person name="Schmutz J."/>
            <person name="Larimer F."/>
            <person name="Land M."/>
            <person name="Hauser L."/>
            <person name="Kyrpides N."/>
            <person name="Mikhailova N."/>
            <person name="Shelobolina E."/>
            <person name="Aklujkar M."/>
            <person name="Lovley D."/>
            <person name="Richardson P."/>
        </authorList>
    </citation>
    <scope>NUCLEOTIDE SEQUENCE [LARGE SCALE GENOMIC DNA]</scope>
    <source>
        <strain evidence="1 2">Rf4</strain>
    </source>
</reference>
<organism evidence="1 2">
    <name type="scientific">Geotalea uraniireducens (strain Rf4)</name>
    <name type="common">Geobacter uraniireducens</name>
    <dbReference type="NCBI Taxonomy" id="351605"/>
    <lineage>
        <taxon>Bacteria</taxon>
        <taxon>Pseudomonadati</taxon>
        <taxon>Thermodesulfobacteriota</taxon>
        <taxon>Desulfuromonadia</taxon>
        <taxon>Geobacterales</taxon>
        <taxon>Geobacteraceae</taxon>
        <taxon>Geotalea</taxon>
    </lineage>
</organism>
<accession>A5GDK6</accession>
<dbReference type="Gene3D" id="1.25.10.10">
    <property type="entry name" value="Leucine-rich Repeat Variant"/>
    <property type="match status" value="2"/>
</dbReference>
<dbReference type="KEGG" id="gur:Gura_0131"/>
<dbReference type="Proteomes" id="UP000006695">
    <property type="component" value="Chromosome"/>
</dbReference>
<protein>
    <submittedName>
        <fullName evidence="1">PBS lyase HEAT domain protein repeat-containing protein</fullName>
    </submittedName>
</protein>
<dbReference type="InterPro" id="IPR016024">
    <property type="entry name" value="ARM-type_fold"/>
</dbReference>
<dbReference type="PANTHER" id="PTHR12697">
    <property type="entry name" value="PBS LYASE HEAT-LIKE PROTEIN"/>
    <property type="match status" value="1"/>
</dbReference>
<gene>
    <name evidence="1" type="ordered locus">Gura_0131</name>
</gene>
<evidence type="ECO:0000313" key="2">
    <source>
        <dbReference type="Proteomes" id="UP000006695"/>
    </source>
</evidence>
<dbReference type="SMART" id="SM00567">
    <property type="entry name" value="EZ_HEAT"/>
    <property type="match status" value="5"/>
</dbReference>
<name>A5GDK6_GEOUR</name>
<dbReference type="AlphaFoldDB" id="A5GDK6"/>
<dbReference type="OrthoDB" id="9766168at2"/>
<keyword evidence="1" id="KW-0456">Lyase</keyword>
<dbReference type="PANTHER" id="PTHR12697:SF38">
    <property type="entry name" value="PBS LYASE HEAT DOMAIN PROTEIN REPEAT-CONTAINING PROTEIN"/>
    <property type="match status" value="1"/>
</dbReference>
<dbReference type="RefSeq" id="WP_011937076.1">
    <property type="nucleotide sequence ID" value="NC_009483.1"/>
</dbReference>
<dbReference type="GO" id="GO:0016491">
    <property type="term" value="F:oxidoreductase activity"/>
    <property type="evidence" value="ECO:0007669"/>
    <property type="project" value="TreeGrafter"/>
</dbReference>